<dbReference type="EMBL" id="KN824925">
    <property type="protein sequence ID" value="KIK97675.1"/>
    <property type="molecule type" value="Genomic_DNA"/>
</dbReference>
<evidence type="ECO:0000256" key="1">
    <source>
        <dbReference type="SAM" id="MobiDB-lite"/>
    </source>
</evidence>
<organism evidence="2 3">
    <name type="scientific">Paxillus rubicundulus Ve08.2h10</name>
    <dbReference type="NCBI Taxonomy" id="930991"/>
    <lineage>
        <taxon>Eukaryota</taxon>
        <taxon>Fungi</taxon>
        <taxon>Dikarya</taxon>
        <taxon>Basidiomycota</taxon>
        <taxon>Agaricomycotina</taxon>
        <taxon>Agaricomycetes</taxon>
        <taxon>Agaricomycetidae</taxon>
        <taxon>Boletales</taxon>
        <taxon>Paxilineae</taxon>
        <taxon>Paxillaceae</taxon>
        <taxon>Paxillus</taxon>
    </lineage>
</organism>
<proteinExistence type="predicted"/>
<dbReference type="OrthoDB" id="3201641at2759"/>
<feature type="compositionally biased region" description="Low complexity" evidence="1">
    <location>
        <begin position="224"/>
        <end position="246"/>
    </location>
</feature>
<evidence type="ECO:0000313" key="3">
    <source>
        <dbReference type="Proteomes" id="UP000054538"/>
    </source>
</evidence>
<dbReference type="AlphaFoldDB" id="A0A0D0EBI4"/>
<feature type="region of interest" description="Disordered" evidence="1">
    <location>
        <begin position="42"/>
        <end position="120"/>
    </location>
</feature>
<reference evidence="3" key="2">
    <citation type="submission" date="2015-01" db="EMBL/GenBank/DDBJ databases">
        <title>Evolutionary Origins and Diversification of the Mycorrhizal Mutualists.</title>
        <authorList>
            <consortium name="DOE Joint Genome Institute"/>
            <consortium name="Mycorrhizal Genomics Consortium"/>
            <person name="Kohler A."/>
            <person name="Kuo A."/>
            <person name="Nagy L.G."/>
            <person name="Floudas D."/>
            <person name="Copeland A."/>
            <person name="Barry K.W."/>
            <person name="Cichocki N."/>
            <person name="Veneault-Fourrey C."/>
            <person name="LaButti K."/>
            <person name="Lindquist E.A."/>
            <person name="Lipzen A."/>
            <person name="Lundell T."/>
            <person name="Morin E."/>
            <person name="Murat C."/>
            <person name="Riley R."/>
            <person name="Ohm R."/>
            <person name="Sun H."/>
            <person name="Tunlid A."/>
            <person name="Henrissat B."/>
            <person name="Grigoriev I.V."/>
            <person name="Hibbett D.S."/>
            <person name="Martin F."/>
        </authorList>
    </citation>
    <scope>NUCLEOTIDE SEQUENCE [LARGE SCALE GENOMIC DNA]</scope>
    <source>
        <strain evidence="3">Ve08.2h10</strain>
    </source>
</reference>
<name>A0A0D0EBI4_9AGAM</name>
<dbReference type="InParanoid" id="A0A0D0EBI4"/>
<feature type="compositionally biased region" description="Low complexity" evidence="1">
    <location>
        <begin position="53"/>
        <end position="90"/>
    </location>
</feature>
<feature type="region of interest" description="Disordered" evidence="1">
    <location>
        <begin position="218"/>
        <end position="246"/>
    </location>
</feature>
<protein>
    <submittedName>
        <fullName evidence="2">Uncharacterized protein</fullName>
    </submittedName>
</protein>
<sequence length="246" mass="25504">MLVLPTLHTYLSQLLSPPSIHTALLLTPEGALVSYASRMMHGEGGSGAAPQGVSRPSSRGASSSSRARSVSQSSPSPSSPQSKRSSTGSSLPTAPQPAESASTASGEIQAHPARPRSKDGIRIIAGLSAEVWAETRGDEAEGMAESELGRILVLPVEVRKKPSGEEEGEGQEPLLLLALNGTLEADWDVMSTKAYKLAAFLAPSVNKHRGLMQVPLGTPGSFLSGSNGSKSRTRSTGTSPGRGINR</sequence>
<gene>
    <name evidence="2" type="ORF">PAXRUDRAFT_824671</name>
</gene>
<keyword evidence="3" id="KW-1185">Reference proteome</keyword>
<dbReference type="Gene3D" id="3.30.450.30">
    <property type="entry name" value="Dynein light chain 2a, cytoplasmic"/>
    <property type="match status" value="1"/>
</dbReference>
<dbReference type="HOGENOM" id="CLU_1133964_0_0_1"/>
<reference evidence="2 3" key="1">
    <citation type="submission" date="2014-04" db="EMBL/GenBank/DDBJ databases">
        <authorList>
            <consortium name="DOE Joint Genome Institute"/>
            <person name="Kuo A."/>
            <person name="Kohler A."/>
            <person name="Jargeat P."/>
            <person name="Nagy L.G."/>
            <person name="Floudas D."/>
            <person name="Copeland A."/>
            <person name="Barry K.W."/>
            <person name="Cichocki N."/>
            <person name="Veneault-Fourrey C."/>
            <person name="LaButti K."/>
            <person name="Lindquist E.A."/>
            <person name="Lipzen A."/>
            <person name="Lundell T."/>
            <person name="Morin E."/>
            <person name="Murat C."/>
            <person name="Sun H."/>
            <person name="Tunlid A."/>
            <person name="Henrissat B."/>
            <person name="Grigoriev I.V."/>
            <person name="Hibbett D.S."/>
            <person name="Martin F."/>
            <person name="Nordberg H.P."/>
            <person name="Cantor M.N."/>
            <person name="Hua S.X."/>
        </authorList>
    </citation>
    <scope>NUCLEOTIDE SEQUENCE [LARGE SCALE GENOMIC DNA]</scope>
    <source>
        <strain evidence="2 3">Ve08.2h10</strain>
    </source>
</reference>
<dbReference type="Proteomes" id="UP000054538">
    <property type="component" value="Unassembled WGS sequence"/>
</dbReference>
<evidence type="ECO:0000313" key="2">
    <source>
        <dbReference type="EMBL" id="KIK97675.1"/>
    </source>
</evidence>
<accession>A0A0D0EBI4</accession>